<name>A0A9X6NLH8_HYPEX</name>
<evidence type="ECO:0000256" key="1">
    <source>
        <dbReference type="SAM" id="Phobius"/>
    </source>
</evidence>
<evidence type="ECO:0000313" key="2">
    <source>
        <dbReference type="EMBL" id="OWA52526.1"/>
    </source>
</evidence>
<feature type="transmembrane region" description="Helical" evidence="1">
    <location>
        <begin position="38"/>
        <end position="57"/>
    </location>
</feature>
<protein>
    <submittedName>
        <fullName evidence="2">CAS1 domain-containing protein 1</fullName>
    </submittedName>
</protein>
<organism evidence="2 3">
    <name type="scientific">Hypsibius exemplaris</name>
    <name type="common">Freshwater tardigrade</name>
    <dbReference type="NCBI Taxonomy" id="2072580"/>
    <lineage>
        <taxon>Eukaryota</taxon>
        <taxon>Metazoa</taxon>
        <taxon>Ecdysozoa</taxon>
        <taxon>Tardigrada</taxon>
        <taxon>Eutardigrada</taxon>
        <taxon>Parachela</taxon>
        <taxon>Hypsibioidea</taxon>
        <taxon>Hypsibiidae</taxon>
        <taxon>Hypsibius</taxon>
    </lineage>
</organism>
<keyword evidence="1" id="KW-0472">Membrane</keyword>
<proteinExistence type="predicted"/>
<dbReference type="EMBL" id="MTYJ01000273">
    <property type="protein sequence ID" value="OWA52526.1"/>
    <property type="molecule type" value="Genomic_DNA"/>
</dbReference>
<keyword evidence="1" id="KW-0812">Transmembrane</keyword>
<sequence>MSEANESSSHDADSKQSFLVNFLSNWKNASQVTNTTRIALFIVVGFFFITTYATMTYPDQIYQMAMASANKCSRLFEPGSLKWNYSDGTFIWKPRNCALRYRSINESVACMKELTRTTHEAPYILFIGDSRARQLREGLILALTGQDYDAVANRQARVDPAFHKALNNYAEVGTYFETAASHLRFQWASFLDHGKGSLSQLIRKLTEAEFKPSLVVVGLGAWQIRQYYYVNTTHKDGAKEYGEQFGKLLPLLQKLATFTNVIWLPQAAVHEQLLDDKHDMFTSKIMMMYNKKVRDQLELARSSKGTPTITYWQSAWEASLKINDGLDGVHYGYNTKHILIQMLVDWMCRPVSRNLEHVHDLQSSRSSDYCCY</sequence>
<keyword evidence="3" id="KW-1185">Reference proteome</keyword>
<evidence type="ECO:0000313" key="3">
    <source>
        <dbReference type="Proteomes" id="UP000192578"/>
    </source>
</evidence>
<accession>A0A9X6NLH8</accession>
<gene>
    <name evidence="2" type="ORF">BV898_16978</name>
</gene>
<reference evidence="3" key="1">
    <citation type="submission" date="2017-01" db="EMBL/GenBank/DDBJ databases">
        <title>Comparative genomics of anhydrobiosis in the tardigrade Hypsibius dujardini.</title>
        <authorList>
            <person name="Yoshida Y."/>
            <person name="Koutsovoulos G."/>
            <person name="Laetsch D."/>
            <person name="Stevens L."/>
            <person name="Kumar S."/>
            <person name="Horikawa D."/>
            <person name="Ishino K."/>
            <person name="Komine S."/>
            <person name="Tomita M."/>
            <person name="Blaxter M."/>
            <person name="Arakawa K."/>
        </authorList>
    </citation>
    <scope>NUCLEOTIDE SEQUENCE [LARGE SCALE GENOMIC DNA]</scope>
    <source>
        <strain evidence="3">Z151</strain>
    </source>
</reference>
<dbReference type="Proteomes" id="UP000192578">
    <property type="component" value="Unassembled WGS sequence"/>
</dbReference>
<comment type="caution">
    <text evidence="2">The sequence shown here is derived from an EMBL/GenBank/DDBJ whole genome shotgun (WGS) entry which is preliminary data.</text>
</comment>
<keyword evidence="1" id="KW-1133">Transmembrane helix</keyword>
<dbReference type="AlphaFoldDB" id="A0A9X6NLH8"/>